<dbReference type="Proteomes" id="UP001291623">
    <property type="component" value="Unassembled WGS sequence"/>
</dbReference>
<evidence type="ECO:0000313" key="2">
    <source>
        <dbReference type="Proteomes" id="UP001291623"/>
    </source>
</evidence>
<comment type="caution">
    <text evidence="1">The sequence shown here is derived from an EMBL/GenBank/DDBJ whole genome shotgun (WGS) entry which is preliminary data.</text>
</comment>
<gene>
    <name evidence="1" type="ORF">RND71_015924</name>
</gene>
<sequence length="183" mass="20651">MTPKSSYRRSRLAPRCRLITSSGVEEGPKGSVVRRFKWEKRGANPSTKRTRVGLTYGVPVVMPIASARAAKLVWKNSAAKRKSFSIQVLGRGFLNENFDRREALEMAFAVRGIAGETPIWVILCCLGPLTNRTNLKMTKTRPLREKEVWIPEELTEKGRRIGSLERQNGVRRWIGLLAGENTD</sequence>
<evidence type="ECO:0000313" key="1">
    <source>
        <dbReference type="EMBL" id="KAK4364566.1"/>
    </source>
</evidence>
<organism evidence="1 2">
    <name type="scientific">Anisodus tanguticus</name>
    <dbReference type="NCBI Taxonomy" id="243964"/>
    <lineage>
        <taxon>Eukaryota</taxon>
        <taxon>Viridiplantae</taxon>
        <taxon>Streptophyta</taxon>
        <taxon>Embryophyta</taxon>
        <taxon>Tracheophyta</taxon>
        <taxon>Spermatophyta</taxon>
        <taxon>Magnoliopsida</taxon>
        <taxon>eudicotyledons</taxon>
        <taxon>Gunneridae</taxon>
        <taxon>Pentapetalae</taxon>
        <taxon>asterids</taxon>
        <taxon>lamiids</taxon>
        <taxon>Solanales</taxon>
        <taxon>Solanaceae</taxon>
        <taxon>Solanoideae</taxon>
        <taxon>Hyoscyameae</taxon>
        <taxon>Anisodus</taxon>
    </lineage>
</organism>
<name>A0AAE1S8X2_9SOLA</name>
<reference evidence="1" key="1">
    <citation type="submission" date="2023-12" db="EMBL/GenBank/DDBJ databases">
        <title>Genome assembly of Anisodus tanguticus.</title>
        <authorList>
            <person name="Wang Y.-J."/>
        </authorList>
    </citation>
    <scope>NUCLEOTIDE SEQUENCE</scope>
    <source>
        <strain evidence="1">KB-2021</strain>
        <tissue evidence="1">Leaf</tissue>
    </source>
</reference>
<dbReference type="AlphaFoldDB" id="A0AAE1S8X2"/>
<accession>A0AAE1S8X2</accession>
<dbReference type="EMBL" id="JAVYJV010000008">
    <property type="protein sequence ID" value="KAK4364566.1"/>
    <property type="molecule type" value="Genomic_DNA"/>
</dbReference>
<protein>
    <submittedName>
        <fullName evidence="1">Uncharacterized protein</fullName>
    </submittedName>
</protein>
<keyword evidence="2" id="KW-1185">Reference proteome</keyword>
<proteinExistence type="predicted"/>